<comment type="caution">
    <text evidence="1">The sequence shown here is derived from an EMBL/GenBank/DDBJ whole genome shotgun (WGS) entry which is preliminary data.</text>
</comment>
<evidence type="ECO:0000313" key="1">
    <source>
        <dbReference type="EMBL" id="KVT41156.1"/>
    </source>
</evidence>
<evidence type="ECO:0000313" key="2">
    <source>
        <dbReference type="Proteomes" id="UP000056732"/>
    </source>
</evidence>
<dbReference type="Proteomes" id="UP000056732">
    <property type="component" value="Unassembled WGS sequence"/>
</dbReference>
<gene>
    <name evidence="1" type="ORF">WK53_20080</name>
</gene>
<organism evidence="1 2">
    <name type="scientific">Burkholderia ubonensis</name>
    <dbReference type="NCBI Taxonomy" id="101571"/>
    <lineage>
        <taxon>Bacteria</taxon>
        <taxon>Pseudomonadati</taxon>
        <taxon>Pseudomonadota</taxon>
        <taxon>Betaproteobacteria</taxon>
        <taxon>Burkholderiales</taxon>
        <taxon>Burkholderiaceae</taxon>
        <taxon>Burkholderia</taxon>
        <taxon>Burkholderia cepacia complex</taxon>
    </lineage>
</organism>
<protein>
    <submittedName>
        <fullName evidence="1">Uncharacterized protein</fullName>
    </submittedName>
</protein>
<proteinExistence type="predicted"/>
<accession>A0AAW3N4S2</accession>
<name>A0AAW3N4S2_9BURK</name>
<sequence>MTRTARCGARRHALECDDLYQTIVDGYINRYRVKPGTPAGRRSYVTENGHWGPPNLNGRTVEYEVQLRRAATASLGLVHH</sequence>
<dbReference type="EMBL" id="LPDO01000152">
    <property type="protein sequence ID" value="KVT41156.1"/>
    <property type="molecule type" value="Genomic_DNA"/>
</dbReference>
<dbReference type="AlphaFoldDB" id="A0AAW3N4S2"/>
<reference evidence="1 2" key="1">
    <citation type="submission" date="2015-11" db="EMBL/GenBank/DDBJ databases">
        <title>Expanding the genomic diversity of Burkholderia species for the development of highly accurate diagnostics.</title>
        <authorList>
            <person name="Sahl J."/>
            <person name="Keim P."/>
            <person name="Wagner D."/>
        </authorList>
    </citation>
    <scope>NUCLEOTIDE SEQUENCE [LARGE SCALE GENOMIC DNA]</scope>
    <source>
        <strain evidence="1 2">MSMB1137WGS</strain>
    </source>
</reference>